<reference evidence="2" key="1">
    <citation type="submission" date="2022-04" db="EMBL/GenBank/DDBJ databases">
        <authorList>
            <person name="Forde T."/>
        </authorList>
    </citation>
    <scope>NUCLEOTIDE SEQUENCE</scope>
    <source>
        <strain evidence="2">A18Y016a</strain>
        <strain evidence="1">A18Y020d</strain>
    </source>
</reference>
<gene>
    <name evidence="2" type="ORF">ERYAMS2_00897</name>
    <name evidence="1" type="ORF">ERYAMS_00603</name>
</gene>
<dbReference type="SUPFAM" id="SSF53335">
    <property type="entry name" value="S-adenosyl-L-methionine-dependent methyltransferases"/>
    <property type="match status" value="1"/>
</dbReference>
<proteinExistence type="predicted"/>
<sequence length="174" mass="19932">MNHKEQSHQWMKQFLNKDSIVVDMTCGNGYDTHFLANHAGHVYAIDIQEEAILSSKQLNQNFSNITYIHSDHSRVNFEEKAPFTGAIYNLGYLPRSDKSIITTSHTTVSSLKNIFPLLTDFLVIACYLKHEGGYEEYEAVRDYIISTNMPYETLEYETPLSPVTFLVDLRNNAS</sequence>
<dbReference type="RefSeq" id="WP_123171656.1">
    <property type="nucleotide sequence ID" value="NZ_OW659477.1"/>
</dbReference>
<evidence type="ECO:0000313" key="1">
    <source>
        <dbReference type="EMBL" id="CAH2761810.1"/>
    </source>
</evidence>
<protein>
    <submittedName>
        <fullName evidence="2">Methyltransferase domain-containing protein</fullName>
    </submittedName>
</protein>
<keyword evidence="2" id="KW-0808">Transferase</keyword>
<organism evidence="2 4">
    <name type="scientific">Erysipelothrix amsterdamensis</name>
    <dbReference type="NCBI Taxonomy" id="2929157"/>
    <lineage>
        <taxon>Bacteria</taxon>
        <taxon>Bacillati</taxon>
        <taxon>Bacillota</taxon>
        <taxon>Erysipelotrichia</taxon>
        <taxon>Erysipelotrichales</taxon>
        <taxon>Erysipelotrichaceae</taxon>
        <taxon>Erysipelothrix</taxon>
    </lineage>
</organism>
<name>A0AAU9VJQ1_9FIRM</name>
<dbReference type="EMBL" id="OW659477">
    <property type="protein sequence ID" value="CAH2761819.1"/>
    <property type="molecule type" value="Genomic_DNA"/>
</dbReference>
<dbReference type="GO" id="GO:0032259">
    <property type="term" value="P:methylation"/>
    <property type="evidence" value="ECO:0007669"/>
    <property type="project" value="UniProtKB-KW"/>
</dbReference>
<dbReference type="GO" id="GO:0008168">
    <property type="term" value="F:methyltransferase activity"/>
    <property type="evidence" value="ECO:0007669"/>
    <property type="project" value="UniProtKB-KW"/>
</dbReference>
<dbReference type="Pfam" id="PF06962">
    <property type="entry name" value="rRNA_methylase"/>
    <property type="match status" value="1"/>
</dbReference>
<dbReference type="Proteomes" id="UP001154095">
    <property type="component" value="Chromosome"/>
</dbReference>
<dbReference type="CDD" id="cd02440">
    <property type="entry name" value="AdoMet_MTases"/>
    <property type="match status" value="1"/>
</dbReference>
<dbReference type="InterPro" id="IPR029063">
    <property type="entry name" value="SAM-dependent_MTases_sf"/>
</dbReference>
<evidence type="ECO:0000313" key="4">
    <source>
        <dbReference type="Proteomes" id="UP001154111"/>
    </source>
</evidence>
<dbReference type="EMBL" id="OW659496">
    <property type="protein sequence ID" value="CAH2761810.1"/>
    <property type="molecule type" value="Genomic_DNA"/>
</dbReference>
<dbReference type="AlphaFoldDB" id="A0AAU9VJQ1"/>
<dbReference type="InterPro" id="IPR010719">
    <property type="entry name" value="MnmM_MeTrfase"/>
</dbReference>
<dbReference type="PANTHER" id="PTHR35276">
    <property type="entry name" value="S-ADENOSYL-L-METHIONINE-DEPENDENT METHYLTRANSFERASES SUPERFAMILY PROTEIN"/>
    <property type="match status" value="1"/>
</dbReference>
<dbReference type="PANTHER" id="PTHR35276:SF1">
    <property type="entry name" value="TRNA (MNM(5)S(2)U34)-METHYLTRANSFERASE, CHLOROPLASTIC"/>
    <property type="match status" value="1"/>
</dbReference>
<keyword evidence="2" id="KW-0489">Methyltransferase</keyword>
<accession>A0AAU9VJQ1</accession>
<dbReference type="Gene3D" id="3.40.50.150">
    <property type="entry name" value="Vaccinia Virus protein VP39"/>
    <property type="match status" value="1"/>
</dbReference>
<evidence type="ECO:0000313" key="3">
    <source>
        <dbReference type="Proteomes" id="UP001154095"/>
    </source>
</evidence>
<dbReference type="Proteomes" id="UP001154111">
    <property type="component" value="Chromosome"/>
</dbReference>
<evidence type="ECO:0000313" key="2">
    <source>
        <dbReference type="EMBL" id="CAH2761819.1"/>
    </source>
</evidence>
<keyword evidence="3" id="KW-1185">Reference proteome</keyword>